<evidence type="ECO:0000256" key="1">
    <source>
        <dbReference type="SAM" id="Phobius"/>
    </source>
</evidence>
<name>U3AWB4_9VIBR</name>
<feature type="signal peptide" evidence="2">
    <location>
        <begin position="1"/>
        <end position="20"/>
    </location>
</feature>
<accession>U3AWB4</accession>
<dbReference type="EMBL" id="BATL01000116">
    <property type="protein sequence ID" value="GAD78050.1"/>
    <property type="molecule type" value="Genomic_DNA"/>
</dbReference>
<keyword evidence="1" id="KW-0472">Membrane</keyword>
<keyword evidence="1" id="KW-1133">Transmembrane helix</keyword>
<reference evidence="3 4" key="1">
    <citation type="submission" date="2013-09" db="EMBL/GenBank/DDBJ databases">
        <title>Whole genome shotgun sequence of Vibrio azureus NBRC 104587.</title>
        <authorList>
            <person name="Isaki S."/>
            <person name="Hosoyama A."/>
            <person name="Numata M."/>
            <person name="Hashimoto M."/>
            <person name="Hosoyama Y."/>
            <person name="Tsuchikane K."/>
            <person name="Noguchi M."/>
            <person name="Hirakata S."/>
            <person name="Ichikawa N."/>
            <person name="Ohji S."/>
            <person name="Yamazoe A."/>
            <person name="Fujita N."/>
        </authorList>
    </citation>
    <scope>NUCLEOTIDE SEQUENCE [LARGE SCALE GENOMIC DNA]</scope>
    <source>
        <strain evidence="3 4">NBRC 104587</strain>
    </source>
</reference>
<dbReference type="eggNOG" id="COG4714">
    <property type="taxonomic scope" value="Bacteria"/>
</dbReference>
<dbReference type="Proteomes" id="UP000016567">
    <property type="component" value="Unassembled WGS sequence"/>
</dbReference>
<proteinExistence type="predicted"/>
<dbReference type="AlphaFoldDB" id="U3AWB4"/>
<dbReference type="OrthoDB" id="196355at2"/>
<comment type="caution">
    <text evidence="3">The sequence shown here is derived from an EMBL/GenBank/DDBJ whole genome shotgun (WGS) entry which is preliminary data.</text>
</comment>
<evidence type="ECO:0000256" key="2">
    <source>
        <dbReference type="SAM" id="SignalP"/>
    </source>
</evidence>
<dbReference type="InterPro" id="IPR018682">
    <property type="entry name" value="DUF2167_membr"/>
</dbReference>
<keyword evidence="2" id="KW-0732">Signal</keyword>
<evidence type="ECO:0008006" key="5">
    <source>
        <dbReference type="Google" id="ProtNLM"/>
    </source>
</evidence>
<dbReference type="STRING" id="1219077.VAZ01S_116_00010"/>
<feature type="chain" id="PRO_5004638197" description="DUF2167 domain-containing protein" evidence="2">
    <location>
        <begin position="21"/>
        <end position="272"/>
    </location>
</feature>
<evidence type="ECO:0000313" key="3">
    <source>
        <dbReference type="EMBL" id="GAD78050.1"/>
    </source>
</evidence>
<protein>
    <recommendedName>
        <fullName evidence="5">DUF2167 domain-containing protein</fullName>
    </recommendedName>
</protein>
<gene>
    <name evidence="3" type="ORF">VAZ01S_116_00010</name>
</gene>
<dbReference type="Pfam" id="PF09935">
    <property type="entry name" value="DUF2167"/>
    <property type="match status" value="1"/>
</dbReference>
<feature type="transmembrane region" description="Helical" evidence="1">
    <location>
        <begin position="239"/>
        <end position="263"/>
    </location>
</feature>
<sequence>MKKMKYMAIGLVLIASSVFANPLDNLNWEYEGTYDVPNQDATILVKTGQSLVRGDDAAILEEEINGVPSSPNAVLFNQDLSRFIITESRPGFIKMDDWEESIDSNDLLQELIDSTEDDNKHRKGALLFIDGWAEKPTLNKKEATMYYAIRAHTSENEKIVNARALKLSREGYSQITWVGSQEQFISAEDNLAPILEQLEYEKGHTYKDFVPETDTVAAFGAGALMYKLITGKVAGKGGLAIGALLLAFGKKLWFLIFLPVVWLKNKLFKKDK</sequence>
<evidence type="ECO:0000313" key="4">
    <source>
        <dbReference type="Proteomes" id="UP000016567"/>
    </source>
</evidence>
<keyword evidence="1" id="KW-0812">Transmembrane</keyword>
<organism evidence="3 4">
    <name type="scientific">Vibrio azureus NBRC 104587</name>
    <dbReference type="NCBI Taxonomy" id="1219077"/>
    <lineage>
        <taxon>Bacteria</taxon>
        <taxon>Pseudomonadati</taxon>
        <taxon>Pseudomonadota</taxon>
        <taxon>Gammaproteobacteria</taxon>
        <taxon>Vibrionales</taxon>
        <taxon>Vibrionaceae</taxon>
        <taxon>Vibrio</taxon>
    </lineage>
</organism>
<keyword evidence="4" id="KW-1185">Reference proteome</keyword>